<dbReference type="PANTHER" id="PTHR43280:SF27">
    <property type="entry name" value="TRANSCRIPTIONAL REGULATOR MTLR"/>
    <property type="match status" value="1"/>
</dbReference>
<dbReference type="EMBL" id="FRBL01000010">
    <property type="protein sequence ID" value="SHM74962.1"/>
    <property type="molecule type" value="Genomic_DNA"/>
</dbReference>
<dbReference type="InterPro" id="IPR014710">
    <property type="entry name" value="RmlC-like_jellyroll"/>
</dbReference>
<dbReference type="InterPro" id="IPR011051">
    <property type="entry name" value="RmlC_Cupin_sf"/>
</dbReference>
<organism evidence="5 6">
    <name type="scientific">Chitinophaga jiangningensis</name>
    <dbReference type="NCBI Taxonomy" id="1419482"/>
    <lineage>
        <taxon>Bacteria</taxon>
        <taxon>Pseudomonadati</taxon>
        <taxon>Bacteroidota</taxon>
        <taxon>Chitinophagia</taxon>
        <taxon>Chitinophagales</taxon>
        <taxon>Chitinophagaceae</taxon>
        <taxon>Chitinophaga</taxon>
    </lineage>
</organism>
<evidence type="ECO:0000256" key="2">
    <source>
        <dbReference type="ARBA" id="ARBA00023125"/>
    </source>
</evidence>
<evidence type="ECO:0000256" key="1">
    <source>
        <dbReference type="ARBA" id="ARBA00023015"/>
    </source>
</evidence>
<dbReference type="RefSeq" id="WP_073086460.1">
    <property type="nucleotide sequence ID" value="NZ_FRBL01000010.1"/>
</dbReference>
<dbReference type="STRING" id="1419482.SAMN05444266_110221"/>
<dbReference type="Gene3D" id="1.10.10.60">
    <property type="entry name" value="Homeodomain-like"/>
    <property type="match status" value="2"/>
</dbReference>
<dbReference type="PROSITE" id="PS00041">
    <property type="entry name" value="HTH_ARAC_FAMILY_1"/>
    <property type="match status" value="1"/>
</dbReference>
<evidence type="ECO:0000259" key="4">
    <source>
        <dbReference type="PROSITE" id="PS01124"/>
    </source>
</evidence>
<evidence type="ECO:0000313" key="6">
    <source>
        <dbReference type="Proteomes" id="UP000184420"/>
    </source>
</evidence>
<dbReference type="PANTHER" id="PTHR43280">
    <property type="entry name" value="ARAC-FAMILY TRANSCRIPTIONAL REGULATOR"/>
    <property type="match status" value="1"/>
</dbReference>
<dbReference type="SUPFAM" id="SSF46689">
    <property type="entry name" value="Homeodomain-like"/>
    <property type="match status" value="2"/>
</dbReference>
<dbReference type="SUPFAM" id="SSF51182">
    <property type="entry name" value="RmlC-like cupins"/>
    <property type="match status" value="1"/>
</dbReference>
<dbReference type="SMART" id="SM00342">
    <property type="entry name" value="HTH_ARAC"/>
    <property type="match status" value="1"/>
</dbReference>
<reference evidence="5 6" key="1">
    <citation type="submission" date="2016-11" db="EMBL/GenBank/DDBJ databases">
        <authorList>
            <person name="Jaros S."/>
            <person name="Januszkiewicz K."/>
            <person name="Wedrychowicz H."/>
        </authorList>
    </citation>
    <scope>NUCLEOTIDE SEQUENCE [LARGE SCALE GENOMIC DNA]</scope>
    <source>
        <strain evidence="5 6">DSM 27406</strain>
    </source>
</reference>
<dbReference type="InterPro" id="IPR018062">
    <property type="entry name" value="HTH_AraC-typ_CS"/>
</dbReference>
<dbReference type="InterPro" id="IPR018060">
    <property type="entry name" value="HTH_AraC"/>
</dbReference>
<keyword evidence="6" id="KW-1185">Reference proteome</keyword>
<dbReference type="GO" id="GO:0043565">
    <property type="term" value="F:sequence-specific DNA binding"/>
    <property type="evidence" value="ECO:0007669"/>
    <property type="project" value="InterPro"/>
</dbReference>
<dbReference type="PROSITE" id="PS01124">
    <property type="entry name" value="HTH_ARAC_FAMILY_2"/>
    <property type="match status" value="1"/>
</dbReference>
<keyword evidence="1" id="KW-0805">Transcription regulation</keyword>
<gene>
    <name evidence="5" type="ORF">SAMN05444266_110221</name>
</gene>
<proteinExistence type="predicted"/>
<dbReference type="Pfam" id="PF12833">
    <property type="entry name" value="HTH_18"/>
    <property type="match status" value="1"/>
</dbReference>
<sequence>MKPVYAKVLEGLENEVFTTRLIERPFFTTEFHFHAECQMTYIVQSAGHKVVGDCVENFEPGELTLLGPDIPHVWYNRTREVSDAMPAKSVALFFHAEKLYELLSPFFSVKKLAAFLDQARRGIKFYGQTKERLKHLLLTMAGQPAGPAKLISLLEVLQVVTATTEYELLAGAGYVNTYSNKDNEKMDRVFRYIFANFSGTVSLSEAADLAFMNKQAFCRYFKSRTQKTFVDFVNEVRIAHACKLIAADQLPIGVIAAECGFNTLTNFNRYFRKIKGMPPRDYRVKLVE</sequence>
<name>A0A1M7LA69_9BACT</name>
<dbReference type="Gene3D" id="2.60.120.10">
    <property type="entry name" value="Jelly Rolls"/>
    <property type="match status" value="1"/>
</dbReference>
<evidence type="ECO:0000256" key="3">
    <source>
        <dbReference type="ARBA" id="ARBA00023163"/>
    </source>
</evidence>
<keyword evidence="2" id="KW-0238">DNA-binding</keyword>
<dbReference type="Proteomes" id="UP000184420">
    <property type="component" value="Unassembled WGS sequence"/>
</dbReference>
<dbReference type="GO" id="GO:0003700">
    <property type="term" value="F:DNA-binding transcription factor activity"/>
    <property type="evidence" value="ECO:0007669"/>
    <property type="project" value="InterPro"/>
</dbReference>
<dbReference type="AlphaFoldDB" id="A0A1M7LA69"/>
<evidence type="ECO:0000313" key="5">
    <source>
        <dbReference type="EMBL" id="SHM74962.1"/>
    </source>
</evidence>
<feature type="domain" description="HTH araC/xylS-type" evidence="4">
    <location>
        <begin position="187"/>
        <end position="285"/>
    </location>
</feature>
<keyword evidence="3" id="KW-0804">Transcription</keyword>
<accession>A0A1M7LA69</accession>
<protein>
    <submittedName>
        <fullName evidence="5">Transcriptional regulator, AraC family</fullName>
    </submittedName>
</protein>
<dbReference type="InterPro" id="IPR009057">
    <property type="entry name" value="Homeodomain-like_sf"/>
</dbReference>